<name>A0A916TCA6_9HYPH</name>
<dbReference type="InterPro" id="IPR011051">
    <property type="entry name" value="RmlC_Cupin_sf"/>
</dbReference>
<dbReference type="Proteomes" id="UP000605148">
    <property type="component" value="Unassembled WGS sequence"/>
</dbReference>
<dbReference type="Pfam" id="PF12833">
    <property type="entry name" value="HTH_18"/>
    <property type="match status" value="1"/>
</dbReference>
<dbReference type="RefSeq" id="WP_150494414.1">
    <property type="nucleotide sequence ID" value="NZ_BMFA01000001.1"/>
</dbReference>
<evidence type="ECO:0000313" key="8">
    <source>
        <dbReference type="Proteomes" id="UP000605148"/>
    </source>
</evidence>
<dbReference type="InterPro" id="IPR009057">
    <property type="entry name" value="Homeodomain-like_sf"/>
</dbReference>
<reference evidence="7" key="1">
    <citation type="journal article" date="2014" name="Int. J. Syst. Evol. Microbiol.">
        <title>Complete genome sequence of Corynebacterium casei LMG S-19264T (=DSM 44701T), isolated from a smear-ripened cheese.</title>
        <authorList>
            <consortium name="US DOE Joint Genome Institute (JGI-PGF)"/>
            <person name="Walter F."/>
            <person name="Albersmeier A."/>
            <person name="Kalinowski J."/>
            <person name="Ruckert C."/>
        </authorList>
    </citation>
    <scope>NUCLEOTIDE SEQUENCE</scope>
    <source>
        <strain evidence="7">CGMCC 1.12426</strain>
    </source>
</reference>
<evidence type="ECO:0000259" key="6">
    <source>
        <dbReference type="PROSITE" id="PS01124"/>
    </source>
</evidence>
<dbReference type="InterPro" id="IPR020449">
    <property type="entry name" value="Tscrpt_reg_AraC-type_HTH"/>
</dbReference>
<dbReference type="FunFam" id="1.10.10.60:FF:000132">
    <property type="entry name" value="AraC family transcriptional regulator"/>
    <property type="match status" value="1"/>
</dbReference>
<dbReference type="GO" id="GO:0003700">
    <property type="term" value="F:DNA-binding transcription factor activity"/>
    <property type="evidence" value="ECO:0007669"/>
    <property type="project" value="InterPro"/>
</dbReference>
<keyword evidence="3" id="KW-0238">DNA-binding</keyword>
<dbReference type="Gene3D" id="2.60.120.10">
    <property type="entry name" value="Jelly Rolls"/>
    <property type="match status" value="1"/>
</dbReference>
<evidence type="ECO:0000256" key="3">
    <source>
        <dbReference type="ARBA" id="ARBA00023125"/>
    </source>
</evidence>
<protein>
    <submittedName>
        <fullName evidence="7">AraC family transcriptional regulator</fullName>
    </submittedName>
</protein>
<dbReference type="EMBL" id="BMFA01000001">
    <property type="protein sequence ID" value="GGB37204.1"/>
    <property type="molecule type" value="Genomic_DNA"/>
</dbReference>
<keyword evidence="1" id="KW-0678">Repressor</keyword>
<evidence type="ECO:0000256" key="4">
    <source>
        <dbReference type="ARBA" id="ARBA00023159"/>
    </source>
</evidence>
<gene>
    <name evidence="7" type="ORF">GCM10011316_06630</name>
</gene>
<dbReference type="PROSITE" id="PS01124">
    <property type="entry name" value="HTH_ARAC_FAMILY_2"/>
    <property type="match status" value="1"/>
</dbReference>
<evidence type="ECO:0000256" key="1">
    <source>
        <dbReference type="ARBA" id="ARBA00022491"/>
    </source>
</evidence>
<dbReference type="Gene3D" id="1.10.10.60">
    <property type="entry name" value="Homeodomain-like"/>
    <property type="match status" value="1"/>
</dbReference>
<dbReference type="SUPFAM" id="SSF51182">
    <property type="entry name" value="RmlC-like cupins"/>
    <property type="match status" value="1"/>
</dbReference>
<accession>A0A916TCA6</accession>
<dbReference type="OrthoDB" id="9804543at2"/>
<dbReference type="InterPro" id="IPR018062">
    <property type="entry name" value="HTH_AraC-typ_CS"/>
</dbReference>
<keyword evidence="4" id="KW-0010">Activator</keyword>
<keyword evidence="5" id="KW-0804">Transcription</keyword>
<evidence type="ECO:0000313" key="7">
    <source>
        <dbReference type="EMBL" id="GGB37204.1"/>
    </source>
</evidence>
<dbReference type="CDD" id="cd06124">
    <property type="entry name" value="cupin_NimR-like_N"/>
    <property type="match status" value="1"/>
</dbReference>
<feature type="domain" description="HTH araC/xylS-type" evidence="6">
    <location>
        <begin position="161"/>
        <end position="258"/>
    </location>
</feature>
<reference evidence="7" key="2">
    <citation type="submission" date="2020-09" db="EMBL/GenBank/DDBJ databases">
        <authorList>
            <person name="Sun Q."/>
            <person name="Zhou Y."/>
        </authorList>
    </citation>
    <scope>NUCLEOTIDE SEQUENCE</scope>
    <source>
        <strain evidence="7">CGMCC 1.12426</strain>
    </source>
</reference>
<dbReference type="AlphaFoldDB" id="A0A916TCA6"/>
<sequence length="262" mass="29041">MGVHPDLFHPPPDMLPGDVVGFAKRQQKGTFNKIHAHLCGQLFHVIAGTAAVETEFGTFFVPPERALWIPAGVQHHGRYLSDTEIRFLYIDRLAAPFLPDRPVVVQVTALLRELILEFMTYARSQTQDGPAARIAGVILDQLKQLPAAPLQLPMPREKKLRSICDAIVSCPADMPSLAEAASRCALSTRSFERRIKAETGMSYRTWTTQVKLFRALELLASGRSVSEVAFKLGYEGPSAFVATFKKSFGITPGRYFTDRPSV</sequence>
<dbReference type="InterPro" id="IPR003313">
    <property type="entry name" value="AraC-bd"/>
</dbReference>
<proteinExistence type="predicted"/>
<organism evidence="7 8">
    <name type="scientific">Roseibium aquae</name>
    <dbReference type="NCBI Taxonomy" id="1323746"/>
    <lineage>
        <taxon>Bacteria</taxon>
        <taxon>Pseudomonadati</taxon>
        <taxon>Pseudomonadota</taxon>
        <taxon>Alphaproteobacteria</taxon>
        <taxon>Hyphomicrobiales</taxon>
        <taxon>Stappiaceae</taxon>
        <taxon>Roseibium</taxon>
    </lineage>
</organism>
<dbReference type="PRINTS" id="PR00032">
    <property type="entry name" value="HTHARAC"/>
</dbReference>
<dbReference type="PANTHER" id="PTHR11019:SF199">
    <property type="entry name" value="HTH-TYPE TRANSCRIPTIONAL REGULATOR NIMR"/>
    <property type="match status" value="1"/>
</dbReference>
<evidence type="ECO:0000256" key="5">
    <source>
        <dbReference type="ARBA" id="ARBA00023163"/>
    </source>
</evidence>
<keyword evidence="8" id="KW-1185">Reference proteome</keyword>
<dbReference type="GO" id="GO:0043565">
    <property type="term" value="F:sequence-specific DNA binding"/>
    <property type="evidence" value="ECO:0007669"/>
    <property type="project" value="InterPro"/>
</dbReference>
<dbReference type="InterPro" id="IPR014710">
    <property type="entry name" value="RmlC-like_jellyroll"/>
</dbReference>
<dbReference type="Pfam" id="PF02311">
    <property type="entry name" value="AraC_binding"/>
    <property type="match status" value="1"/>
</dbReference>
<dbReference type="InterPro" id="IPR018060">
    <property type="entry name" value="HTH_AraC"/>
</dbReference>
<evidence type="ECO:0000256" key="2">
    <source>
        <dbReference type="ARBA" id="ARBA00023015"/>
    </source>
</evidence>
<dbReference type="SMART" id="SM00342">
    <property type="entry name" value="HTH_ARAC"/>
    <property type="match status" value="1"/>
</dbReference>
<dbReference type="PANTHER" id="PTHR11019">
    <property type="entry name" value="HTH-TYPE TRANSCRIPTIONAL REGULATOR NIMR"/>
    <property type="match status" value="1"/>
</dbReference>
<dbReference type="PROSITE" id="PS00041">
    <property type="entry name" value="HTH_ARAC_FAMILY_1"/>
    <property type="match status" value="1"/>
</dbReference>
<dbReference type="SUPFAM" id="SSF46689">
    <property type="entry name" value="Homeodomain-like"/>
    <property type="match status" value="1"/>
</dbReference>
<keyword evidence="2" id="KW-0805">Transcription regulation</keyword>
<comment type="caution">
    <text evidence="7">The sequence shown here is derived from an EMBL/GenBank/DDBJ whole genome shotgun (WGS) entry which is preliminary data.</text>
</comment>